<name>A0ABV8Y157_9MICC</name>
<dbReference type="Gene3D" id="3.90.1150.10">
    <property type="entry name" value="Aspartate Aminotransferase, domain 1"/>
    <property type="match status" value="1"/>
</dbReference>
<dbReference type="NCBIfam" id="NF006733">
    <property type="entry name" value="PRK09264.1"/>
    <property type="match status" value="1"/>
</dbReference>
<evidence type="ECO:0000256" key="11">
    <source>
        <dbReference type="RuleBase" id="RU003560"/>
    </source>
</evidence>
<comment type="pathway">
    <text evidence="3 12">Amine and polyamine biosynthesis; ectoine biosynthesis; L-ectoine from L-aspartate 4-semialdehyde: step 1/3.</text>
</comment>
<proteinExistence type="inferred from homology"/>
<organism evidence="13 14">
    <name type="scientific">Citricoccus alkalitolerans</name>
    <dbReference type="NCBI Taxonomy" id="246603"/>
    <lineage>
        <taxon>Bacteria</taxon>
        <taxon>Bacillati</taxon>
        <taxon>Actinomycetota</taxon>
        <taxon>Actinomycetes</taxon>
        <taxon>Micrococcales</taxon>
        <taxon>Micrococcaceae</taxon>
        <taxon>Citricoccus</taxon>
    </lineage>
</organism>
<dbReference type="NCBIfam" id="TIGR00709">
    <property type="entry name" value="dat"/>
    <property type="match status" value="1"/>
</dbReference>
<dbReference type="InterPro" id="IPR015421">
    <property type="entry name" value="PyrdxlP-dep_Trfase_major"/>
</dbReference>
<evidence type="ECO:0000256" key="1">
    <source>
        <dbReference type="ARBA" id="ARBA00001933"/>
    </source>
</evidence>
<dbReference type="InterPro" id="IPR049704">
    <property type="entry name" value="Aminotrans_3_PPA_site"/>
</dbReference>
<sequence length="426" mass="45754">MTDHHDIFAGRESQVRSYCRSFPHVLTTGLGTLVRDTEGEEYIDFLAGAGSLNYGHNDPDMKAALIEYISGNGITQGLDLHTVAKGNFLTAFEELILEPRGMDYRVQFTGPTGTNAVEAALKLARKVTGRSNVIAFTNAFHGGSAGSLAATGNRHHRMGGQGLHSVTRMPYEGYFGNGVDTSEHLAQMLADQSSGVDTPAAIILETLQGEGGLNVASSEWLQRIASIAAEHGALLIIDDIQAGCGRTGTFFSFEDMGVQPDLVVLSKSVSGFGIPMSLLLIRPELDQWLPGEHNGTFRGNGHAFITAEVALRKFWSTAVFEETVRQRAAQLHDGLTEISAMIPGSRVKGRGIMQGLDVLDENVSTAVRQTCIANGLLIEAAGPRDEVIKIMAPLTTDEATLDRGLEILRAAVVEHLEGSRTRELVG</sequence>
<dbReference type="PANTHER" id="PTHR43552">
    <property type="entry name" value="DIAMINOBUTYRATE--2-OXOGLUTARATE AMINOTRANSFERASE"/>
    <property type="match status" value="1"/>
</dbReference>
<evidence type="ECO:0000256" key="2">
    <source>
        <dbReference type="ARBA" id="ARBA00002189"/>
    </source>
</evidence>
<dbReference type="InterPro" id="IPR012773">
    <property type="entry name" value="Ectoine_EctB"/>
</dbReference>
<dbReference type="PANTHER" id="PTHR43552:SF2">
    <property type="entry name" value="DIAMINOBUTYRATE--2-OXOGLUTARATE TRANSAMINASE"/>
    <property type="match status" value="1"/>
</dbReference>
<dbReference type="InterPro" id="IPR015424">
    <property type="entry name" value="PyrdxlP-dep_Trfase"/>
</dbReference>
<dbReference type="Pfam" id="PF00202">
    <property type="entry name" value="Aminotran_3"/>
    <property type="match status" value="1"/>
</dbReference>
<dbReference type="SUPFAM" id="SSF53383">
    <property type="entry name" value="PLP-dependent transferases"/>
    <property type="match status" value="1"/>
</dbReference>
<dbReference type="PROSITE" id="PS00600">
    <property type="entry name" value="AA_TRANSFER_CLASS_3"/>
    <property type="match status" value="1"/>
</dbReference>
<evidence type="ECO:0000256" key="5">
    <source>
        <dbReference type="ARBA" id="ARBA00013155"/>
    </source>
</evidence>
<evidence type="ECO:0000256" key="10">
    <source>
        <dbReference type="ARBA" id="ARBA00049111"/>
    </source>
</evidence>
<comment type="catalytic activity">
    <reaction evidence="10 12">
        <text>L-2,4-diaminobutanoate + 2-oxoglutarate = L-aspartate 4-semialdehyde + L-glutamate</text>
        <dbReference type="Rhea" id="RHEA:11160"/>
        <dbReference type="ChEBI" id="CHEBI:16810"/>
        <dbReference type="ChEBI" id="CHEBI:29985"/>
        <dbReference type="ChEBI" id="CHEBI:58761"/>
        <dbReference type="ChEBI" id="CHEBI:537519"/>
        <dbReference type="EC" id="2.6.1.76"/>
    </reaction>
</comment>
<dbReference type="CDD" id="cd00610">
    <property type="entry name" value="OAT_like"/>
    <property type="match status" value="1"/>
</dbReference>
<comment type="similarity">
    <text evidence="4 11">Belongs to the class-III pyridoxal-phosphate-dependent aminotransferase family.</text>
</comment>
<dbReference type="EMBL" id="JBHSEN010000001">
    <property type="protein sequence ID" value="MFC4429598.1"/>
    <property type="molecule type" value="Genomic_DNA"/>
</dbReference>
<evidence type="ECO:0000256" key="6">
    <source>
        <dbReference type="ARBA" id="ARBA00014798"/>
    </source>
</evidence>
<evidence type="ECO:0000313" key="14">
    <source>
        <dbReference type="Proteomes" id="UP001595965"/>
    </source>
</evidence>
<dbReference type="InterPro" id="IPR005814">
    <property type="entry name" value="Aminotrans_3"/>
</dbReference>
<dbReference type="Proteomes" id="UP001595965">
    <property type="component" value="Unassembled WGS sequence"/>
</dbReference>
<evidence type="ECO:0000256" key="8">
    <source>
        <dbReference type="ARBA" id="ARBA00022679"/>
    </source>
</evidence>
<dbReference type="EC" id="2.6.1.76" evidence="5 12"/>
<evidence type="ECO:0000256" key="7">
    <source>
        <dbReference type="ARBA" id="ARBA00022576"/>
    </source>
</evidence>
<dbReference type="NCBIfam" id="TIGR02407">
    <property type="entry name" value="ectoine_ectB"/>
    <property type="match status" value="1"/>
</dbReference>
<dbReference type="Gene3D" id="3.40.640.10">
    <property type="entry name" value="Type I PLP-dependent aspartate aminotransferase-like (Major domain)"/>
    <property type="match status" value="1"/>
</dbReference>
<keyword evidence="14" id="KW-1185">Reference proteome</keyword>
<evidence type="ECO:0000256" key="3">
    <source>
        <dbReference type="ARBA" id="ARBA00004946"/>
    </source>
</evidence>
<dbReference type="GO" id="GO:0045303">
    <property type="term" value="F:diaminobutyrate-2-oxoglutarate transaminase activity"/>
    <property type="evidence" value="ECO:0007669"/>
    <property type="project" value="UniProtKB-EC"/>
</dbReference>
<keyword evidence="7 12" id="KW-0032">Aminotransferase</keyword>
<dbReference type="InterPro" id="IPR015422">
    <property type="entry name" value="PyrdxlP-dep_Trfase_small"/>
</dbReference>
<dbReference type="PIRSF" id="PIRSF000521">
    <property type="entry name" value="Transaminase_4ab_Lys_Orn"/>
    <property type="match status" value="1"/>
</dbReference>
<keyword evidence="8 12" id="KW-0808">Transferase</keyword>
<evidence type="ECO:0000256" key="4">
    <source>
        <dbReference type="ARBA" id="ARBA00008954"/>
    </source>
</evidence>
<accession>A0ABV8Y157</accession>
<gene>
    <name evidence="13" type="primary">ectB</name>
    <name evidence="13" type="ORF">ACFO0K_07880</name>
</gene>
<reference evidence="14" key="1">
    <citation type="journal article" date="2019" name="Int. J. Syst. Evol. Microbiol.">
        <title>The Global Catalogue of Microorganisms (GCM) 10K type strain sequencing project: providing services to taxonomists for standard genome sequencing and annotation.</title>
        <authorList>
            <consortium name="The Broad Institute Genomics Platform"/>
            <consortium name="The Broad Institute Genome Sequencing Center for Infectious Disease"/>
            <person name="Wu L."/>
            <person name="Ma J."/>
        </authorList>
    </citation>
    <scope>NUCLEOTIDE SEQUENCE [LARGE SCALE GENOMIC DNA]</scope>
    <source>
        <strain evidence="14">CGMCC 1.12125</strain>
    </source>
</reference>
<protein>
    <recommendedName>
        <fullName evidence="6 12">Diaminobutyrate--2-oxoglutarate transaminase</fullName>
        <ecNumber evidence="5 12">2.6.1.76</ecNumber>
    </recommendedName>
    <alternativeName>
        <fullName evidence="12">DABA aminotransferase</fullName>
    </alternativeName>
</protein>
<dbReference type="InterPro" id="IPR004637">
    <property type="entry name" value="Dat"/>
</dbReference>
<comment type="function">
    <text evidence="2 12">Catalyzes reversively the conversion of L-aspartate beta-semialdehyde (ASA) to L-2,4-diaminobutyrate (DABA) by transamination with L-glutamate.</text>
</comment>
<keyword evidence="9 11" id="KW-0663">Pyridoxal phosphate</keyword>
<evidence type="ECO:0000256" key="12">
    <source>
        <dbReference type="RuleBase" id="RU365034"/>
    </source>
</evidence>
<evidence type="ECO:0000256" key="9">
    <source>
        <dbReference type="ARBA" id="ARBA00022898"/>
    </source>
</evidence>
<comment type="cofactor">
    <cofactor evidence="1 12">
        <name>pyridoxal 5'-phosphate</name>
        <dbReference type="ChEBI" id="CHEBI:597326"/>
    </cofactor>
</comment>
<evidence type="ECO:0000313" key="13">
    <source>
        <dbReference type="EMBL" id="MFC4429598.1"/>
    </source>
</evidence>
<comment type="caution">
    <text evidence="13">The sequence shown here is derived from an EMBL/GenBank/DDBJ whole genome shotgun (WGS) entry which is preliminary data.</text>
</comment>
<dbReference type="RefSeq" id="WP_344228099.1">
    <property type="nucleotide sequence ID" value="NZ_BAAALH010000002.1"/>
</dbReference>